<evidence type="ECO:0000256" key="3">
    <source>
        <dbReference type="PROSITE-ProRule" id="PRU01106"/>
    </source>
</evidence>
<keyword evidence="6" id="KW-1185">Reference proteome</keyword>
<feature type="domain" description="HotDog ACOT-type" evidence="4">
    <location>
        <begin position="1"/>
        <end position="102"/>
    </location>
</feature>
<dbReference type="PROSITE" id="PS51770">
    <property type="entry name" value="HOTDOG_ACOT"/>
    <property type="match status" value="1"/>
</dbReference>
<dbReference type="InterPro" id="IPR029069">
    <property type="entry name" value="HotDog_dom_sf"/>
</dbReference>
<dbReference type="Proteomes" id="UP000652427">
    <property type="component" value="Unassembled WGS sequence"/>
</dbReference>
<name>A0ABX2N2B1_9SPHN</name>
<dbReference type="PANTHER" id="PTHR11049:SF5">
    <property type="entry name" value="ACYL-COA THIOESTER HYDROLASE YCIA"/>
    <property type="match status" value="1"/>
</dbReference>
<accession>A0ABX2N2B1</accession>
<dbReference type="SUPFAM" id="SSF54637">
    <property type="entry name" value="Thioesterase/thiol ester dehydrase-isomerase"/>
    <property type="match status" value="1"/>
</dbReference>
<dbReference type="InterPro" id="IPR033120">
    <property type="entry name" value="HOTDOG_ACOT"/>
</dbReference>
<protein>
    <submittedName>
        <fullName evidence="5">Acyl-CoA thioesterase</fullName>
    </submittedName>
</protein>
<evidence type="ECO:0000256" key="2">
    <source>
        <dbReference type="ARBA" id="ARBA00022801"/>
    </source>
</evidence>
<gene>
    <name evidence="5" type="ORF">HUO14_08020</name>
</gene>
<evidence type="ECO:0000313" key="6">
    <source>
        <dbReference type="Proteomes" id="UP000652427"/>
    </source>
</evidence>
<evidence type="ECO:0000313" key="5">
    <source>
        <dbReference type="EMBL" id="NVD27846.1"/>
    </source>
</evidence>
<comment type="similarity">
    <text evidence="1">Belongs to the acyl coenzyme A hydrolase family.</text>
</comment>
<dbReference type="EMBL" id="JABWMH010000002">
    <property type="protein sequence ID" value="NVD27846.1"/>
    <property type="molecule type" value="Genomic_DNA"/>
</dbReference>
<reference evidence="5 6" key="1">
    <citation type="submission" date="2020-06" db="EMBL/GenBank/DDBJ databases">
        <authorList>
            <person name="Kim S.-J."/>
            <person name="Park S.-J."/>
        </authorList>
    </citation>
    <scope>NUCLEOTIDE SEQUENCE [LARGE SCALE GENOMIC DNA]</scope>
    <source>
        <strain evidence="5 6">SW-151</strain>
    </source>
</reference>
<organism evidence="5 6">
    <name type="scientific">Parasphingorhabdus flavimaris</name>
    <dbReference type="NCBI Taxonomy" id="266812"/>
    <lineage>
        <taxon>Bacteria</taxon>
        <taxon>Pseudomonadati</taxon>
        <taxon>Pseudomonadota</taxon>
        <taxon>Alphaproteobacteria</taxon>
        <taxon>Sphingomonadales</taxon>
        <taxon>Sphingomonadaceae</taxon>
        <taxon>Parasphingorhabdus</taxon>
    </lineage>
</organism>
<dbReference type="InterPro" id="IPR006683">
    <property type="entry name" value="Thioestr_dom"/>
</dbReference>
<keyword evidence="2 3" id="KW-0378">Hydrolase</keyword>
<dbReference type="InterPro" id="IPR040170">
    <property type="entry name" value="Cytosol_ACT"/>
</dbReference>
<evidence type="ECO:0000259" key="4">
    <source>
        <dbReference type="PROSITE" id="PS51770"/>
    </source>
</evidence>
<dbReference type="Pfam" id="PF03061">
    <property type="entry name" value="4HBT"/>
    <property type="match status" value="1"/>
</dbReference>
<sequence length="112" mass="11878">MPADGNPYGVAFGGWLMAQMAQAGGALAAQHSKHQSVVVGANDVRFGHPVEIGDELSVYAEFSKIGRSSMTVQVEAFRRDRHGDEMTRAASGVYTFVAVNSDGKPVQVPALD</sequence>
<comment type="caution">
    <text evidence="5">The sequence shown here is derived from an EMBL/GenBank/DDBJ whole genome shotgun (WGS) entry which is preliminary data.</text>
</comment>
<evidence type="ECO:0000256" key="1">
    <source>
        <dbReference type="ARBA" id="ARBA00010458"/>
    </source>
</evidence>
<proteinExistence type="inferred from homology"/>
<dbReference type="CDD" id="cd03442">
    <property type="entry name" value="BFIT_BACH"/>
    <property type="match status" value="1"/>
</dbReference>
<dbReference type="PANTHER" id="PTHR11049">
    <property type="entry name" value="ACYL COENZYME A THIOESTER HYDROLASE"/>
    <property type="match status" value="1"/>
</dbReference>
<dbReference type="Gene3D" id="3.10.129.10">
    <property type="entry name" value="Hotdog Thioesterase"/>
    <property type="match status" value="1"/>
</dbReference>